<feature type="compositionally biased region" description="Basic residues" evidence="1">
    <location>
        <begin position="195"/>
        <end position="209"/>
    </location>
</feature>
<dbReference type="InterPro" id="IPR040283">
    <property type="entry name" value="DDB_G0292058-like"/>
</dbReference>
<evidence type="ECO:0000256" key="2">
    <source>
        <dbReference type="SAM" id="Phobius"/>
    </source>
</evidence>
<feature type="region of interest" description="Disordered" evidence="1">
    <location>
        <begin position="116"/>
        <end position="244"/>
    </location>
</feature>
<keyword evidence="2" id="KW-0472">Membrane</keyword>
<proteinExistence type="predicted"/>
<evidence type="ECO:0000313" key="4">
    <source>
        <dbReference type="Proteomes" id="UP000015105"/>
    </source>
</evidence>
<feature type="compositionally biased region" description="Basic and acidic residues" evidence="1">
    <location>
        <begin position="210"/>
        <end position="231"/>
    </location>
</feature>
<feature type="transmembrane region" description="Helical" evidence="2">
    <location>
        <begin position="443"/>
        <end position="463"/>
    </location>
</feature>
<sequence>SASHGVVSPARAPPAPRRPPRVLLVRRLGGAAGGPADAPEGPPRRAPALRRRLEHQRQALHRLGGLQRGAGVRRRGRLARRLRPGGARGLLLPVLPRQPHQGRRLLLLAQDLRRLPPPPPRLHRHRHRRVRGAVRRAGQAGRQHVGDAALRGAPVGRRGGQPPGVRRVHRDGQGVRRRRHAARPRGQGRPGRQQGGRRGRRARRAHRQQRAQDPDRAGHHKEDPDRRRGRDAGAGVPRPRASARVSFSAVGDTCVAMEEWVFRPPGSNNSTALDDILPCADAAATTEALRRSKEVNHQLVATLNDVLANVSNANTFPPGAGPPLNYNQSGPPVPLLCSPYRADLSDRPCAAGEAPAAFAPQAWRGHVCQVSGAPGQSQEVCATPGRLTPSMYAQALAVANASAGLVGYGPVLAGLADCTFVRRTFEAVVADGCPGLRRHSGRVYRALVAVAVAVAAAVAAWVVHTRERRRRREAVRFRVSPYRLPIEDKSLLKSPRRPYRRAESGGLIGKGGW</sequence>
<keyword evidence="2" id="KW-0812">Transmembrane</keyword>
<dbReference type="Gramene" id="AET0Gv20022400.2">
    <property type="protein sequence ID" value="AET0Gv20022400.2"/>
    <property type="gene ID" value="AET0Gv20022400"/>
</dbReference>
<evidence type="ECO:0000256" key="1">
    <source>
        <dbReference type="SAM" id="MobiDB-lite"/>
    </source>
</evidence>
<organism evidence="3 4">
    <name type="scientific">Aegilops tauschii subsp. strangulata</name>
    <name type="common">Goatgrass</name>
    <dbReference type="NCBI Taxonomy" id="200361"/>
    <lineage>
        <taxon>Eukaryota</taxon>
        <taxon>Viridiplantae</taxon>
        <taxon>Streptophyta</taxon>
        <taxon>Embryophyta</taxon>
        <taxon>Tracheophyta</taxon>
        <taxon>Spermatophyta</taxon>
        <taxon>Magnoliopsida</taxon>
        <taxon>Liliopsida</taxon>
        <taxon>Poales</taxon>
        <taxon>Poaceae</taxon>
        <taxon>BOP clade</taxon>
        <taxon>Pooideae</taxon>
        <taxon>Triticodae</taxon>
        <taxon>Triticeae</taxon>
        <taxon>Triticinae</taxon>
        <taxon>Aegilops</taxon>
    </lineage>
</organism>
<evidence type="ECO:0000313" key="3">
    <source>
        <dbReference type="EnsemblPlants" id="AET0Gv20022400.2"/>
    </source>
</evidence>
<dbReference type="GO" id="GO:0005886">
    <property type="term" value="C:plasma membrane"/>
    <property type="evidence" value="ECO:0007669"/>
    <property type="project" value="TreeGrafter"/>
</dbReference>
<reference evidence="4" key="1">
    <citation type="journal article" date="2014" name="Science">
        <title>Ancient hybridizations among the ancestral genomes of bread wheat.</title>
        <authorList>
            <consortium name="International Wheat Genome Sequencing Consortium,"/>
            <person name="Marcussen T."/>
            <person name="Sandve S.R."/>
            <person name="Heier L."/>
            <person name="Spannagl M."/>
            <person name="Pfeifer M."/>
            <person name="Jakobsen K.S."/>
            <person name="Wulff B.B."/>
            <person name="Steuernagel B."/>
            <person name="Mayer K.F."/>
            <person name="Olsen O.A."/>
        </authorList>
    </citation>
    <scope>NUCLEOTIDE SEQUENCE [LARGE SCALE GENOMIC DNA]</scope>
    <source>
        <strain evidence="4">cv. AL8/78</strain>
    </source>
</reference>
<protein>
    <submittedName>
        <fullName evidence="3">Uncharacterized protein</fullName>
    </submittedName>
</protein>
<name>A0A452XCD8_AEGTS</name>
<dbReference type="AlphaFoldDB" id="A0A452XCD8"/>
<dbReference type="PANTHER" id="PTHR31414:SF12">
    <property type="entry name" value="OS06G0645600 PROTEIN"/>
    <property type="match status" value="1"/>
</dbReference>
<keyword evidence="4" id="KW-1185">Reference proteome</keyword>
<accession>A0A452XCD8</accession>
<feature type="region of interest" description="Disordered" evidence="1">
    <location>
        <begin position="1"/>
        <end position="20"/>
    </location>
</feature>
<dbReference type="PANTHER" id="PTHR31414">
    <property type="entry name" value="TRANSMEMBRANE PROTEIN DDB_G0292058"/>
    <property type="match status" value="1"/>
</dbReference>
<dbReference type="GO" id="GO:0009506">
    <property type="term" value="C:plasmodesma"/>
    <property type="evidence" value="ECO:0007669"/>
    <property type="project" value="TreeGrafter"/>
</dbReference>
<keyword evidence="2" id="KW-1133">Transmembrane helix</keyword>
<dbReference type="Proteomes" id="UP000015105">
    <property type="component" value="Unassembled WGS sequence"/>
</dbReference>
<reference evidence="4" key="2">
    <citation type="journal article" date="2017" name="Nat. Plants">
        <title>The Aegilops tauschii genome reveals multiple impacts of transposons.</title>
        <authorList>
            <person name="Zhao G."/>
            <person name="Zou C."/>
            <person name="Li K."/>
            <person name="Wang K."/>
            <person name="Li T."/>
            <person name="Gao L."/>
            <person name="Zhang X."/>
            <person name="Wang H."/>
            <person name="Yang Z."/>
            <person name="Liu X."/>
            <person name="Jiang W."/>
            <person name="Mao L."/>
            <person name="Kong X."/>
            <person name="Jiao Y."/>
            <person name="Jia J."/>
        </authorList>
    </citation>
    <scope>NUCLEOTIDE SEQUENCE [LARGE SCALE GENOMIC DNA]</scope>
    <source>
        <strain evidence="4">cv. AL8/78</strain>
    </source>
</reference>
<reference evidence="3" key="3">
    <citation type="submission" date="2019-03" db="UniProtKB">
        <authorList>
            <consortium name="EnsemblPlants"/>
        </authorList>
    </citation>
    <scope>IDENTIFICATION</scope>
</reference>
<dbReference type="EnsemblPlants" id="AET0Gv20022400.2">
    <property type="protein sequence ID" value="AET0Gv20022400.2"/>
    <property type="gene ID" value="AET0Gv20022400"/>
</dbReference>
<feature type="compositionally biased region" description="Basic residues" evidence="1">
    <location>
        <begin position="121"/>
        <end position="134"/>
    </location>
</feature>